<protein>
    <recommendedName>
        <fullName evidence="4">DUF1761 domain-containing protein</fullName>
    </recommendedName>
</protein>
<evidence type="ECO:0008006" key="4">
    <source>
        <dbReference type="Google" id="ProtNLM"/>
    </source>
</evidence>
<feature type="transmembrane region" description="Helical" evidence="1">
    <location>
        <begin position="49"/>
        <end position="67"/>
    </location>
</feature>
<gene>
    <name evidence="2" type="ORF">ALP8811_03029</name>
</gene>
<evidence type="ECO:0000313" key="3">
    <source>
        <dbReference type="Proteomes" id="UP000244911"/>
    </source>
</evidence>
<feature type="transmembrane region" description="Helical" evidence="1">
    <location>
        <begin position="79"/>
        <end position="95"/>
    </location>
</feature>
<evidence type="ECO:0000256" key="1">
    <source>
        <dbReference type="SAM" id="Phobius"/>
    </source>
</evidence>
<reference evidence="2 3" key="1">
    <citation type="submission" date="2018-03" db="EMBL/GenBank/DDBJ databases">
        <authorList>
            <person name="Keele B.F."/>
        </authorList>
    </citation>
    <scope>NUCLEOTIDE SEQUENCE [LARGE SCALE GENOMIC DNA]</scope>
    <source>
        <strain evidence="2 3">CECT 8811</strain>
    </source>
</reference>
<dbReference type="AlphaFoldDB" id="A0A2R8ASU4"/>
<evidence type="ECO:0000313" key="2">
    <source>
        <dbReference type="EMBL" id="SPF79095.1"/>
    </source>
</evidence>
<keyword evidence="1" id="KW-0812">Transmembrane</keyword>
<keyword evidence="3" id="KW-1185">Reference proteome</keyword>
<dbReference type="InterPro" id="IPR013879">
    <property type="entry name" value="DUF1761"/>
</dbReference>
<dbReference type="Proteomes" id="UP000244911">
    <property type="component" value="Unassembled WGS sequence"/>
</dbReference>
<dbReference type="EMBL" id="OMOI01000002">
    <property type="protein sequence ID" value="SPF79095.1"/>
    <property type="molecule type" value="Genomic_DNA"/>
</dbReference>
<name>A0A2R8ASU4_9RHOB</name>
<organism evidence="2 3">
    <name type="scientific">Aliiroseovarius pelagivivens</name>
    <dbReference type="NCBI Taxonomy" id="1639690"/>
    <lineage>
        <taxon>Bacteria</taxon>
        <taxon>Pseudomonadati</taxon>
        <taxon>Pseudomonadota</taxon>
        <taxon>Alphaproteobacteria</taxon>
        <taxon>Rhodobacterales</taxon>
        <taxon>Paracoccaceae</taxon>
        <taxon>Aliiroseovarius</taxon>
    </lineage>
</organism>
<sequence>MLEVIVAAIAGYAFGAVWYMTLSKQWVEASGIQTDDAGKPQNASDPKPYIVAFLGALVVAGMMRHMFSMAGVDGAGKSLIAGLGLGLFVVAPWMINNVMFSDRSKSLIWMDGGYAVGGCTIIGLVLGVM</sequence>
<keyword evidence="1" id="KW-0472">Membrane</keyword>
<dbReference type="RefSeq" id="WP_108858063.1">
    <property type="nucleotide sequence ID" value="NZ_OMOI01000002.1"/>
</dbReference>
<dbReference type="OrthoDB" id="344736at2"/>
<proteinExistence type="predicted"/>
<keyword evidence="1" id="KW-1133">Transmembrane helix</keyword>
<feature type="transmembrane region" description="Helical" evidence="1">
    <location>
        <begin position="107"/>
        <end position="128"/>
    </location>
</feature>
<dbReference type="Pfam" id="PF08570">
    <property type="entry name" value="DUF1761"/>
    <property type="match status" value="1"/>
</dbReference>
<accession>A0A2R8ASU4</accession>